<dbReference type="Pfam" id="PF14092">
    <property type="entry name" value="DUF4270"/>
    <property type="match status" value="1"/>
</dbReference>
<organism evidence="1 2">
    <name type="scientific">Pedobacter kyonggii</name>
    <dbReference type="NCBI Taxonomy" id="1926871"/>
    <lineage>
        <taxon>Bacteria</taxon>
        <taxon>Pseudomonadati</taxon>
        <taxon>Bacteroidota</taxon>
        <taxon>Sphingobacteriia</taxon>
        <taxon>Sphingobacteriales</taxon>
        <taxon>Sphingobacteriaceae</taxon>
        <taxon>Pedobacter</taxon>
    </lineage>
</organism>
<protein>
    <submittedName>
        <fullName evidence="1">DUF4270 family protein</fullName>
    </submittedName>
</protein>
<accession>A0A4Q9HI16</accession>
<dbReference type="AlphaFoldDB" id="A0A4Q9HI16"/>
<reference evidence="1 2" key="1">
    <citation type="submission" date="2019-02" db="EMBL/GenBank/DDBJ databases">
        <title>Pedobacter kyonggii whole genome sequence analysis.</title>
        <authorList>
            <person name="Dahal R.H."/>
        </authorList>
    </citation>
    <scope>NUCLEOTIDE SEQUENCE [LARGE SCALE GENOMIC DNA]</scope>
    <source>
        <strain evidence="1 2">K-4-11-1</strain>
    </source>
</reference>
<gene>
    <name evidence="1" type="ORF">EYS08_02255</name>
</gene>
<comment type="caution">
    <text evidence="1">The sequence shown here is derived from an EMBL/GenBank/DDBJ whole genome shotgun (WGS) entry which is preliminary data.</text>
</comment>
<dbReference type="EMBL" id="SIXF01000001">
    <property type="protein sequence ID" value="TBO45180.1"/>
    <property type="molecule type" value="Genomic_DNA"/>
</dbReference>
<dbReference type="PROSITE" id="PS51257">
    <property type="entry name" value="PROKAR_LIPOPROTEIN"/>
    <property type="match status" value="1"/>
</dbReference>
<dbReference type="InterPro" id="IPR025366">
    <property type="entry name" value="DUF4270"/>
</dbReference>
<proteinExistence type="predicted"/>
<dbReference type="Proteomes" id="UP000291819">
    <property type="component" value="Unassembled WGS sequence"/>
</dbReference>
<dbReference type="OrthoDB" id="1466062at2"/>
<sequence length="479" mass="51859">MKFTKQDLLTLLIGLFLFASCKNPDGVGLDVDPNAAITGTLVVSQVKSQLVQEDAANTYGLNRYPLGYMVDPVFGKTEAALALTVYPVSASYDFGTSPVLDSAVLVLKLDTTSTLTKFYGDTTNSKYSIDVYQLANKVTTYKSSDIHAINNTLLGNFTGKLAPNTKRKIFDIVTGKADTLKTVPAQIRIPLNKAFIQNAILNLGTAGTATDAKFIESFKGLYAQINKTSSTGVGGIAFFNFSGTDSYLQLVWKKTNSSSGIDTTSVNFPVGKMVLNPAQTANIISGVTTNIKHDYTGTQVQTQIDVPAPTDPTQQYNVTYLQGLAGVKTKLTFPELTSFTNTYGKAIINKAELVVELGESAPAYPFNPTQRLSLYRWDIAQQPADIPDYTTFSGSASGGAALFGGYFDSLKKRYIFIVTSYVQSLIDKNVEDYGTFLAPTSYTDFQRASTATSAERSIIGASNTTANKIKLNIYYTKIN</sequence>
<name>A0A4Q9HI16_9SPHI</name>
<evidence type="ECO:0000313" key="2">
    <source>
        <dbReference type="Proteomes" id="UP000291819"/>
    </source>
</evidence>
<dbReference type="RefSeq" id="WP_131028221.1">
    <property type="nucleotide sequence ID" value="NZ_SIXF01000001.1"/>
</dbReference>
<keyword evidence="2" id="KW-1185">Reference proteome</keyword>
<evidence type="ECO:0000313" key="1">
    <source>
        <dbReference type="EMBL" id="TBO45180.1"/>
    </source>
</evidence>